<dbReference type="PANTHER" id="PTHR34979">
    <property type="entry name" value="INNER MEMBRANE PROTEIN YGAZ"/>
    <property type="match status" value="1"/>
</dbReference>
<name>A0ABW4RX16_9ACTN</name>
<comment type="subcellular location">
    <subcellularLocation>
        <location evidence="1">Cell membrane</location>
        <topology evidence="1">Multi-pass membrane protein</topology>
    </subcellularLocation>
</comment>
<organism evidence="9 10">
    <name type="scientific">Luteococcus peritonei</name>
    <dbReference type="NCBI Taxonomy" id="88874"/>
    <lineage>
        <taxon>Bacteria</taxon>
        <taxon>Bacillati</taxon>
        <taxon>Actinomycetota</taxon>
        <taxon>Actinomycetes</taxon>
        <taxon>Propionibacteriales</taxon>
        <taxon>Propionibacteriaceae</taxon>
        <taxon>Luteococcus</taxon>
    </lineage>
</organism>
<comment type="similarity">
    <text evidence="2">Belongs to the AzlC family.</text>
</comment>
<dbReference type="EMBL" id="JBHUFZ010000027">
    <property type="protein sequence ID" value="MFD1890856.1"/>
    <property type="molecule type" value="Genomic_DNA"/>
</dbReference>
<sequence length="233" mass="23492">MSDTPTSVPTAQASPALRMALGVSVATGLYGISFGALGTAAGLSVLQTHLLSLLMFTGGSQFAFVGALGGGGAAALVSASLLGIRNMVYGAQMNAMFAPRGARRFLQAHVTVDESVATAVGQSEPAEQARGFWGAGLGVFTCWNLMTLVGALLGTALGDPKVWGLDGAAAAAFLGLLWPRLHNRETLAIGVAAAFVTLALVPALPQGIPLLVAAVVAAVVALVLGRRGIEDAR</sequence>
<feature type="transmembrane region" description="Helical" evidence="8">
    <location>
        <begin position="162"/>
        <end position="179"/>
    </location>
</feature>
<evidence type="ECO:0000313" key="10">
    <source>
        <dbReference type="Proteomes" id="UP001597326"/>
    </source>
</evidence>
<comment type="caution">
    <text evidence="9">The sequence shown here is derived from an EMBL/GenBank/DDBJ whole genome shotgun (WGS) entry which is preliminary data.</text>
</comment>
<dbReference type="RefSeq" id="WP_343875252.1">
    <property type="nucleotide sequence ID" value="NZ_BAAAIX010000029.1"/>
</dbReference>
<evidence type="ECO:0000313" key="9">
    <source>
        <dbReference type="EMBL" id="MFD1890856.1"/>
    </source>
</evidence>
<dbReference type="InterPro" id="IPR011606">
    <property type="entry name" value="Brnchd-chn_aa_trnsp_permease"/>
</dbReference>
<feature type="transmembrane region" description="Helical" evidence="8">
    <location>
        <begin position="186"/>
        <end position="204"/>
    </location>
</feature>
<keyword evidence="10" id="KW-1185">Reference proteome</keyword>
<evidence type="ECO:0000256" key="7">
    <source>
        <dbReference type="ARBA" id="ARBA00023136"/>
    </source>
</evidence>
<feature type="transmembrane region" description="Helical" evidence="8">
    <location>
        <begin position="210"/>
        <end position="229"/>
    </location>
</feature>
<dbReference type="PANTHER" id="PTHR34979:SF1">
    <property type="entry name" value="INNER MEMBRANE PROTEIN YGAZ"/>
    <property type="match status" value="1"/>
</dbReference>
<evidence type="ECO:0000256" key="2">
    <source>
        <dbReference type="ARBA" id="ARBA00010735"/>
    </source>
</evidence>
<proteinExistence type="inferred from homology"/>
<feature type="transmembrane region" description="Helical" evidence="8">
    <location>
        <begin position="20"/>
        <end position="42"/>
    </location>
</feature>
<evidence type="ECO:0000256" key="6">
    <source>
        <dbReference type="ARBA" id="ARBA00022989"/>
    </source>
</evidence>
<protein>
    <submittedName>
        <fullName evidence="9">AzlC family ABC transporter permease</fullName>
    </submittedName>
</protein>
<keyword evidence="6 8" id="KW-1133">Transmembrane helix</keyword>
<evidence type="ECO:0000256" key="3">
    <source>
        <dbReference type="ARBA" id="ARBA00022448"/>
    </source>
</evidence>
<feature type="transmembrane region" description="Helical" evidence="8">
    <location>
        <begin position="62"/>
        <end position="84"/>
    </location>
</feature>
<evidence type="ECO:0000256" key="8">
    <source>
        <dbReference type="SAM" id="Phobius"/>
    </source>
</evidence>
<accession>A0ABW4RX16</accession>
<evidence type="ECO:0000256" key="4">
    <source>
        <dbReference type="ARBA" id="ARBA00022475"/>
    </source>
</evidence>
<evidence type="ECO:0000256" key="5">
    <source>
        <dbReference type="ARBA" id="ARBA00022692"/>
    </source>
</evidence>
<keyword evidence="3" id="KW-0813">Transport</keyword>
<keyword evidence="4" id="KW-1003">Cell membrane</keyword>
<reference evidence="10" key="1">
    <citation type="journal article" date="2019" name="Int. J. Syst. Evol. Microbiol.">
        <title>The Global Catalogue of Microorganisms (GCM) 10K type strain sequencing project: providing services to taxonomists for standard genome sequencing and annotation.</title>
        <authorList>
            <consortium name="The Broad Institute Genomics Platform"/>
            <consortium name="The Broad Institute Genome Sequencing Center for Infectious Disease"/>
            <person name="Wu L."/>
            <person name="Ma J."/>
        </authorList>
    </citation>
    <scope>NUCLEOTIDE SEQUENCE [LARGE SCALE GENOMIC DNA]</scope>
    <source>
        <strain evidence="10">CAIM 431</strain>
    </source>
</reference>
<feature type="transmembrane region" description="Helical" evidence="8">
    <location>
        <begin position="132"/>
        <end position="156"/>
    </location>
</feature>
<evidence type="ECO:0000256" key="1">
    <source>
        <dbReference type="ARBA" id="ARBA00004651"/>
    </source>
</evidence>
<dbReference type="Pfam" id="PF03591">
    <property type="entry name" value="AzlC"/>
    <property type="match status" value="1"/>
</dbReference>
<gene>
    <name evidence="9" type="ORF">ACFSCS_11780</name>
</gene>
<keyword evidence="7 8" id="KW-0472">Membrane</keyword>
<dbReference type="Proteomes" id="UP001597326">
    <property type="component" value="Unassembled WGS sequence"/>
</dbReference>
<keyword evidence="5 8" id="KW-0812">Transmembrane</keyword>